<dbReference type="OrthoDB" id="9783299at2"/>
<reference evidence="3" key="1">
    <citation type="submission" date="2016-10" db="EMBL/GenBank/DDBJ databases">
        <authorList>
            <person name="Varghese N."/>
            <person name="Submissions S."/>
        </authorList>
    </citation>
    <scope>NUCLEOTIDE SEQUENCE [LARGE SCALE GENOMIC DNA]</scope>
    <source>
        <strain evidence="3">B48,IBRC-M 10115,DSM 25386,CECT 8001</strain>
    </source>
</reference>
<dbReference type="STRING" id="930146.SAMN05192533_10622"/>
<dbReference type="EMBL" id="FOBW01000006">
    <property type="protein sequence ID" value="SEM81591.1"/>
    <property type="molecule type" value="Genomic_DNA"/>
</dbReference>
<sequence length="253" mass="28647">MVREWDMTVMGNQQNYLYKAAMYQESANYNTNRNHHSFNSVNRLKGTNEASRSAMVADHHPIHSATMPSSLRFLHFAKNMPSVDVYVDDVLIANDFSYSYFNHYLSMPSGKHQIDLTPAGDSTTSILSKKIILQPGRWYTLAATEKSEKQKLLAFEDQPYVPAGESKLRFLHLSPHLGDLDIAVKSRDVIFPELKFKGSTSYLGITPMKLDLEGRSPKNQHVVLSPDTLVLEPNITYTAIISDEEVLLLRDII</sequence>
<proteinExistence type="predicted"/>
<keyword evidence="3" id="KW-1185">Reference proteome</keyword>
<dbReference type="Pfam" id="PF14344">
    <property type="entry name" value="DUF4397"/>
    <property type="match status" value="1"/>
</dbReference>
<protein>
    <recommendedName>
        <fullName evidence="1">DUF4397 domain-containing protein</fullName>
    </recommendedName>
</protein>
<dbReference type="InterPro" id="IPR025510">
    <property type="entry name" value="DUF4397"/>
</dbReference>
<feature type="domain" description="DUF4397" evidence="1">
    <location>
        <begin position="70"/>
        <end position="182"/>
    </location>
</feature>
<evidence type="ECO:0000259" key="1">
    <source>
        <dbReference type="Pfam" id="PF14344"/>
    </source>
</evidence>
<evidence type="ECO:0000313" key="2">
    <source>
        <dbReference type="EMBL" id="SEM81591.1"/>
    </source>
</evidence>
<dbReference type="Proteomes" id="UP000198553">
    <property type="component" value="Unassembled WGS sequence"/>
</dbReference>
<organism evidence="2 3">
    <name type="scientific">Mesobacillus persicus</name>
    <dbReference type="NCBI Taxonomy" id="930146"/>
    <lineage>
        <taxon>Bacteria</taxon>
        <taxon>Bacillati</taxon>
        <taxon>Bacillota</taxon>
        <taxon>Bacilli</taxon>
        <taxon>Bacillales</taxon>
        <taxon>Bacillaceae</taxon>
        <taxon>Mesobacillus</taxon>
    </lineage>
</organism>
<accession>A0A1H8BF81</accession>
<evidence type="ECO:0000313" key="3">
    <source>
        <dbReference type="Proteomes" id="UP000198553"/>
    </source>
</evidence>
<gene>
    <name evidence="2" type="ORF">SAMN05192533_10622</name>
</gene>
<dbReference type="RefSeq" id="WP_090744338.1">
    <property type="nucleotide sequence ID" value="NZ_FOBW01000006.1"/>
</dbReference>
<dbReference type="AlphaFoldDB" id="A0A1H8BF81"/>
<name>A0A1H8BF81_9BACI</name>